<keyword evidence="1" id="KW-0175">Coiled coil</keyword>
<reference evidence="4" key="1">
    <citation type="submission" date="2023-11" db="UniProtKB">
        <authorList>
            <consortium name="WormBaseParasite"/>
        </authorList>
    </citation>
    <scope>IDENTIFICATION</scope>
</reference>
<evidence type="ECO:0000259" key="2">
    <source>
        <dbReference type="PROSITE" id="PS50003"/>
    </source>
</evidence>
<dbReference type="Proteomes" id="UP000050791">
    <property type="component" value="Unassembled WGS sequence"/>
</dbReference>
<dbReference type="InterPro" id="IPR001849">
    <property type="entry name" value="PH_domain"/>
</dbReference>
<sequence length="560" mass="64759">MSSWQRLSGYLNSKPTGPPLVNNASDIAAYFESAFKRLKGIQRHWYVFEESTLKLMAYRNEMDAAIPDKEPLKIINIHGAVFHIDPAEHNQFSIMSDGKEHILQAETEDAMLLWLHALQTRRNEAVHASESDSSSPNDDSLTDYKLFRQNSLMKMQMSIPTRLSPIISSDSNESSLNGSIRTRKTSMKMNKLIKQESIDQINDNHSLTDQSTNLFHSSWISPIDSTMNNETTRRLSYNRSSSYDSDIVKQHVNDFNFNEKYNKTISRSNSSLYYRIDQSPKGIYHHHHRNLMNLPIEEEEVENDDYSMNEKLYYNRKLSMKLNGENGSQLRTTMKVLDNVSENKCQVNNQKEELISQNSLIGSDSNLVGEINGESRKISSANSTASNEFNQIEKENYNMIPRNDNKFFGDSEMIEGPQESSERQYPRQQISTDEYLTNQLSAKYQSSIILQNPRTFSDSDIDLENELSPNDYIRELKAQLQSALDREASLRQMLSSREAGMREIDQKVENIENKEVKDNSIFKLPKNISANKLRDMIEDYEQKQRILSRKNQFLITEIRD</sequence>
<dbReference type="PROSITE" id="PS50003">
    <property type="entry name" value="PH_DOMAIN"/>
    <property type="match status" value="1"/>
</dbReference>
<name>A0AA85B2S2_9TREM</name>
<dbReference type="InterPro" id="IPR011993">
    <property type="entry name" value="PH-like_dom_sf"/>
</dbReference>
<evidence type="ECO:0000313" key="3">
    <source>
        <dbReference type="Proteomes" id="UP000050791"/>
    </source>
</evidence>
<dbReference type="SUPFAM" id="SSF50729">
    <property type="entry name" value="PH domain-like"/>
    <property type="match status" value="1"/>
</dbReference>
<organism evidence="3 4">
    <name type="scientific">Schistosoma mattheei</name>
    <dbReference type="NCBI Taxonomy" id="31246"/>
    <lineage>
        <taxon>Eukaryota</taxon>
        <taxon>Metazoa</taxon>
        <taxon>Spiralia</taxon>
        <taxon>Lophotrochozoa</taxon>
        <taxon>Platyhelminthes</taxon>
        <taxon>Trematoda</taxon>
        <taxon>Digenea</taxon>
        <taxon>Strigeidida</taxon>
        <taxon>Schistosomatoidea</taxon>
        <taxon>Schistosomatidae</taxon>
        <taxon>Schistosoma</taxon>
    </lineage>
</organism>
<dbReference type="AlphaFoldDB" id="A0AA85B2S2"/>
<dbReference type="SMART" id="SM00233">
    <property type="entry name" value="PH"/>
    <property type="match status" value="1"/>
</dbReference>
<dbReference type="CDD" id="cd01265">
    <property type="entry name" value="PH_TBC1D2A"/>
    <property type="match status" value="1"/>
</dbReference>
<accession>A0AA85B2S2</accession>
<proteinExistence type="predicted"/>
<feature type="coiled-coil region" evidence="1">
    <location>
        <begin position="530"/>
        <end position="557"/>
    </location>
</feature>
<dbReference type="Gene3D" id="2.30.29.30">
    <property type="entry name" value="Pleckstrin-homology domain (PH domain)/Phosphotyrosine-binding domain (PTB)"/>
    <property type="match status" value="1"/>
</dbReference>
<feature type="domain" description="PH" evidence="2">
    <location>
        <begin position="4"/>
        <end position="123"/>
    </location>
</feature>
<protein>
    <recommendedName>
        <fullName evidence="2">PH domain-containing protein</fullName>
    </recommendedName>
</protein>
<evidence type="ECO:0000256" key="1">
    <source>
        <dbReference type="SAM" id="Coils"/>
    </source>
</evidence>
<dbReference type="Pfam" id="PF00169">
    <property type="entry name" value="PH"/>
    <property type="match status" value="1"/>
</dbReference>
<evidence type="ECO:0000313" key="4">
    <source>
        <dbReference type="WBParaSite" id="SMTH1_25910.1"/>
    </source>
</evidence>
<dbReference type="WBParaSite" id="SMTH1_25910.1">
    <property type="protein sequence ID" value="SMTH1_25910.1"/>
    <property type="gene ID" value="SMTH1_25910"/>
</dbReference>